<protein>
    <submittedName>
        <fullName evidence="3">Phage terminase-like protein, large subunit, contains N-terminal HTH domain</fullName>
    </submittedName>
</protein>
<gene>
    <name evidence="3" type="ORF">SAMN05444401_3552</name>
</gene>
<dbReference type="InterPro" id="IPR027417">
    <property type="entry name" value="P-loop_NTPase"/>
</dbReference>
<keyword evidence="4" id="KW-1185">Reference proteome</keyword>
<dbReference type="PANTHER" id="PTHR41287:SF1">
    <property type="entry name" value="PROTEIN YMFN"/>
    <property type="match status" value="1"/>
</dbReference>
<evidence type="ECO:0000259" key="2">
    <source>
        <dbReference type="Pfam" id="PF20441"/>
    </source>
</evidence>
<dbReference type="InterPro" id="IPR046462">
    <property type="entry name" value="TerL_nuclease"/>
</dbReference>
<dbReference type="AlphaFoldDB" id="A0A1M6KZQ5"/>
<name>A0A1M6KZQ5_9CLOT</name>
<dbReference type="STRING" id="1121298.SAMN05444401_3552"/>
<feature type="domain" description="Terminase large subunit-like ATPase" evidence="1">
    <location>
        <begin position="90"/>
        <end position="239"/>
    </location>
</feature>
<dbReference type="Pfam" id="PF03354">
    <property type="entry name" value="TerL_ATPase"/>
    <property type="match status" value="1"/>
</dbReference>
<organism evidence="3 4">
    <name type="scientific">Clostridium amylolyticum</name>
    <dbReference type="NCBI Taxonomy" id="1121298"/>
    <lineage>
        <taxon>Bacteria</taxon>
        <taxon>Bacillati</taxon>
        <taxon>Bacillota</taxon>
        <taxon>Clostridia</taxon>
        <taxon>Eubacteriales</taxon>
        <taxon>Clostridiaceae</taxon>
        <taxon>Clostridium</taxon>
    </lineage>
</organism>
<evidence type="ECO:0000259" key="1">
    <source>
        <dbReference type="Pfam" id="PF03354"/>
    </source>
</evidence>
<reference evidence="3 4" key="1">
    <citation type="submission" date="2016-11" db="EMBL/GenBank/DDBJ databases">
        <authorList>
            <person name="Jaros S."/>
            <person name="Januszkiewicz K."/>
            <person name="Wedrychowicz H."/>
        </authorList>
    </citation>
    <scope>NUCLEOTIDE SEQUENCE [LARGE SCALE GENOMIC DNA]</scope>
    <source>
        <strain evidence="3 4">DSM 21864</strain>
    </source>
</reference>
<dbReference type="Gene3D" id="3.40.50.300">
    <property type="entry name" value="P-loop containing nucleotide triphosphate hydrolases"/>
    <property type="match status" value="1"/>
</dbReference>
<feature type="domain" description="Terminase large subunit-like endonuclease" evidence="2">
    <location>
        <begin position="251"/>
        <end position="531"/>
    </location>
</feature>
<proteinExistence type="predicted"/>
<accession>A0A1M6KZQ5</accession>
<evidence type="ECO:0000313" key="4">
    <source>
        <dbReference type="Proteomes" id="UP000184080"/>
    </source>
</evidence>
<dbReference type="Pfam" id="PF20441">
    <property type="entry name" value="TerL_nuclease"/>
    <property type="match status" value="1"/>
</dbReference>
<dbReference type="GO" id="GO:0004519">
    <property type="term" value="F:endonuclease activity"/>
    <property type="evidence" value="ECO:0007669"/>
    <property type="project" value="InterPro"/>
</dbReference>
<dbReference type="PANTHER" id="PTHR41287">
    <property type="match status" value="1"/>
</dbReference>
<dbReference type="InterPro" id="IPR005021">
    <property type="entry name" value="Terminase_largesu-like"/>
</dbReference>
<dbReference type="InterPro" id="IPR046461">
    <property type="entry name" value="TerL_ATPase"/>
</dbReference>
<evidence type="ECO:0000313" key="3">
    <source>
        <dbReference type="EMBL" id="SHJ64359.1"/>
    </source>
</evidence>
<sequence length="554" mass="64246">MMMTSYKKLVPEIQNYIDLVRSGEFEVCKEQLLLCDIVEKCFNEENLFVDETQLNKYLSLEKYFPFKLLPWEVFCFTLHNCTYSKPGILRWPDLFILVGRGAGKNGYLAFEDFCLISEYNPVKKYHIDICANNEDQAMTSFMDVYDVLEENKKKLEKHFEWNKEVITNKKTKSQLRFRTSNAKTKDGGRQGKVDFDEYHQYENYDTINVFKTGLGKKKNPRTTITTTNGDVRDGPLDKLISRGEQILNGVINDNGLLVFICKLDSEDEVHDPKMWNKANPSLYYFDELRRQMEKEYIDYKDDPVGNSAFMTKRMNIPKGKVDREVTSWENILATNQHIPDLTGATCRIGIDYAKTTDFVCVGLLFKFKGKYYWVSHTWVCKKSKDLGRIKAPLKEWGELGLLTFVDGPEIPPETPALWLAKQAQKYNLTILGMDNYRYTLLAKALREVGFDTDKQGANNIKLTRPSDQMKIYPIINSEFTNHNIVWGDNPLMRWYTNNTCLKPEKYDNYTFGKIEPKSRKTDGFMAFVAAMCADGIELPDSGEIVDFDFGVYTY</sequence>
<dbReference type="EMBL" id="FQZO01000006">
    <property type="protein sequence ID" value="SHJ64359.1"/>
    <property type="molecule type" value="Genomic_DNA"/>
</dbReference>
<dbReference type="Proteomes" id="UP000184080">
    <property type="component" value="Unassembled WGS sequence"/>
</dbReference>